<dbReference type="KEGG" id="apln:108739389"/>
<sequence length="378" mass="43213">MDITTFVGDITEWELKKRLDLKIQKLQKQIAEKGCSDFEFSNNKDSVDDLLNNLAYRCVVCDLSDSEIKSEIEKIMDEILQISKLSEEVLDESIQLDESFSTEQSCSNSNDSFNFNDTMEEMERLLRDGLVSGNDNIEDDKYVADSSPETMSKSQESNINFKEVDQNMSAIEVEQFSCDFSKNFENEQYSPQSVNSEESIKSKKTTDVNHLPFKLPVSSYKKQILNSGGNKPQCKTSNPVNKLYKHITSPVAFYIKNSGITPRRQHLKFTPEKHLSRNDMSESVYSESITNNQFPQAKDIILPEVFYLPAAMKIVSQEHHTKLPNSINKLVGNMPEIIIHEHRIRKGERKLNMHTANPNNSVANEDISIYTTKQAEIQ</sequence>
<protein>
    <submittedName>
        <fullName evidence="2">Uncharacterized protein LOC108739389</fullName>
    </submittedName>
</protein>
<dbReference type="GeneID" id="108739389"/>
<keyword evidence="1" id="KW-1185">Reference proteome</keyword>
<dbReference type="OrthoDB" id="69711at2759"/>
<dbReference type="AlphaFoldDB" id="A0A1W4WY18"/>
<evidence type="ECO:0000313" key="2">
    <source>
        <dbReference type="RefSeq" id="XP_018328776.1"/>
    </source>
</evidence>
<name>A0A1W4WY18_AGRPL</name>
<reference evidence="2" key="1">
    <citation type="submission" date="2025-08" db="UniProtKB">
        <authorList>
            <consortium name="RefSeq"/>
        </authorList>
    </citation>
    <scope>IDENTIFICATION</scope>
    <source>
        <tissue evidence="2">Entire body</tissue>
    </source>
</reference>
<proteinExistence type="predicted"/>
<accession>A0A1W4WY18</accession>
<dbReference type="RefSeq" id="XP_018328776.1">
    <property type="nucleotide sequence ID" value="XM_018473274.2"/>
</dbReference>
<dbReference type="Proteomes" id="UP000192223">
    <property type="component" value="Unplaced"/>
</dbReference>
<dbReference type="InParanoid" id="A0A1W4WY18"/>
<dbReference type="CTD" id="33979"/>
<evidence type="ECO:0000313" key="1">
    <source>
        <dbReference type="Proteomes" id="UP000192223"/>
    </source>
</evidence>
<organism evidence="1 2">
    <name type="scientific">Agrilus planipennis</name>
    <name type="common">Emerald ash borer</name>
    <name type="synonym">Agrilus marcopoli</name>
    <dbReference type="NCBI Taxonomy" id="224129"/>
    <lineage>
        <taxon>Eukaryota</taxon>
        <taxon>Metazoa</taxon>
        <taxon>Ecdysozoa</taxon>
        <taxon>Arthropoda</taxon>
        <taxon>Hexapoda</taxon>
        <taxon>Insecta</taxon>
        <taxon>Pterygota</taxon>
        <taxon>Neoptera</taxon>
        <taxon>Endopterygota</taxon>
        <taxon>Coleoptera</taxon>
        <taxon>Polyphaga</taxon>
        <taxon>Elateriformia</taxon>
        <taxon>Buprestoidea</taxon>
        <taxon>Buprestidae</taxon>
        <taxon>Agrilinae</taxon>
        <taxon>Agrilus</taxon>
    </lineage>
</organism>
<gene>
    <name evidence="2" type="primary">LOC108739389</name>
</gene>